<reference evidence="2" key="1">
    <citation type="journal article" date="2019" name="Sci. Rep.">
        <title>Draft genome of Tanacetum cinerariifolium, the natural source of mosquito coil.</title>
        <authorList>
            <person name="Yamashiro T."/>
            <person name="Shiraishi A."/>
            <person name="Satake H."/>
            <person name="Nakayama K."/>
        </authorList>
    </citation>
    <scope>NUCLEOTIDE SEQUENCE</scope>
</reference>
<accession>A0A699IDU9</accession>
<dbReference type="EMBL" id="BKCJ010278829">
    <property type="protein sequence ID" value="GEZ43732.1"/>
    <property type="molecule type" value="Genomic_DNA"/>
</dbReference>
<comment type="caution">
    <text evidence="2">The sequence shown here is derived from an EMBL/GenBank/DDBJ whole genome shotgun (WGS) entry which is preliminary data.</text>
</comment>
<feature type="compositionally biased region" description="Basic and acidic residues" evidence="1">
    <location>
        <begin position="84"/>
        <end position="99"/>
    </location>
</feature>
<evidence type="ECO:0000313" key="2">
    <source>
        <dbReference type="EMBL" id="GEZ43732.1"/>
    </source>
</evidence>
<protein>
    <submittedName>
        <fullName evidence="2">Uncharacterized protein</fullName>
    </submittedName>
</protein>
<dbReference type="AlphaFoldDB" id="A0A699IDU9"/>
<feature type="compositionally biased region" description="Basic and acidic residues" evidence="1">
    <location>
        <begin position="56"/>
        <end position="69"/>
    </location>
</feature>
<feature type="region of interest" description="Disordered" evidence="1">
    <location>
        <begin position="53"/>
        <end position="108"/>
    </location>
</feature>
<gene>
    <name evidence="2" type="ORF">Tci_515705</name>
</gene>
<evidence type="ECO:0000256" key="1">
    <source>
        <dbReference type="SAM" id="MobiDB-lite"/>
    </source>
</evidence>
<proteinExistence type="predicted"/>
<name>A0A699IDU9_TANCI</name>
<sequence>MIETMITELLNQVNLAKASSQPQSTYEEAATFTEFELKKILIDKMNSSESYLTAPEHQECYDDKDKDEGPSAGSDRGLKKRKTSKDAEPTTSLKNKDSLSRSSKGTKS</sequence>
<organism evidence="2">
    <name type="scientific">Tanacetum cinerariifolium</name>
    <name type="common">Dalmatian daisy</name>
    <name type="synonym">Chrysanthemum cinerariifolium</name>
    <dbReference type="NCBI Taxonomy" id="118510"/>
    <lineage>
        <taxon>Eukaryota</taxon>
        <taxon>Viridiplantae</taxon>
        <taxon>Streptophyta</taxon>
        <taxon>Embryophyta</taxon>
        <taxon>Tracheophyta</taxon>
        <taxon>Spermatophyta</taxon>
        <taxon>Magnoliopsida</taxon>
        <taxon>eudicotyledons</taxon>
        <taxon>Gunneridae</taxon>
        <taxon>Pentapetalae</taxon>
        <taxon>asterids</taxon>
        <taxon>campanulids</taxon>
        <taxon>Asterales</taxon>
        <taxon>Asteraceae</taxon>
        <taxon>Asteroideae</taxon>
        <taxon>Anthemideae</taxon>
        <taxon>Anthemidinae</taxon>
        <taxon>Tanacetum</taxon>
    </lineage>
</organism>